<comment type="similarity">
    <text evidence="2">Belongs to the IucA/IucC family.</text>
</comment>
<evidence type="ECO:0000259" key="5">
    <source>
        <dbReference type="Pfam" id="PF06276"/>
    </source>
</evidence>
<dbReference type="InterPro" id="IPR007310">
    <property type="entry name" value="Aerobactin_biosyn_IucA/IucC_N"/>
</dbReference>
<dbReference type="PANTHER" id="PTHR34384">
    <property type="entry name" value="L-2,3-DIAMINOPROPANOATE--CITRATE LIGASE"/>
    <property type="match status" value="1"/>
</dbReference>
<proteinExistence type="inferred from homology"/>
<comment type="caution">
    <text evidence="6">The sequence shown here is derived from an EMBL/GenBank/DDBJ whole genome shotgun (WGS) entry which is preliminary data.</text>
</comment>
<comment type="pathway">
    <text evidence="1">Siderophore biosynthesis.</text>
</comment>
<feature type="domain" description="Aerobactin siderophore biosynthesis IucA/IucC N-terminal" evidence="4">
    <location>
        <begin position="284"/>
        <end position="522"/>
    </location>
</feature>
<dbReference type="InterPro" id="IPR037455">
    <property type="entry name" value="LucA/IucC-like"/>
</dbReference>
<dbReference type="GO" id="GO:0016881">
    <property type="term" value="F:acid-amino acid ligase activity"/>
    <property type="evidence" value="ECO:0007669"/>
    <property type="project" value="UniProtKB-ARBA"/>
</dbReference>
<sequence length="762" mass="82757">MICSRKKFALSSWRAGAYIPIPRLSQNGCRIRYMRFGLRKERVFMPDKRYEEEAERRVMEDLLNALLAEELLVGLQVLTPQEARAIGEADPAFAAAWKLLDGASAIARGDEQGLARPEAGQGAISAPGELIGLWRPHGEAAVVFGLRRSPWQRLRCMPAARVAAGRADGAAELLAPAAWMRLVAEHRTEASGTRPADAADVAAATGMARAAGMAEAAGAAAPASTAALAGTVAPAGIAGAAEAGAEAFIDMLRQTAEQIAWSLERRVPVKDLLALPQDRSLLALERCAALRDRPFHPVAKVKLGWGRAECGLYTVEAGQPIRLRWMAVRRDRLLSGGAGEALPQSLLLPADARAPLEQELRRRGLDGTHIALPVHPWQLEQVLPQRLQPELASGVCVPLDTAAGTFYATSSVRSLMSLGESPQHVKLPLGIRSLGGQRYLSAIKLMNGVRAESLLQQVRALDPVLGEKLHLCEEGSWWALAPQDNDLFAENPRHLSAMIRRYPPALAAADDSIRLVPMSALAAHEEEAGLLPEWLRLRGLPNTAQGALKLFREIAVLFSELLLRLLRFGLVPEAHGQNAVLVLKVGQVHGLLLRDHDALRVHVPWLRKAGLEDPGYMLRPGVPNSLYHDTPQQLLAFFQMLGIQVNLFAIMDSVSRDYGLAERSMWAALEAALLTALAQAGLPSDQEEIVRASLFMNEHWPWKQIVRPLLAQSAKVPGSMPYSKGETSNPFLAAKLQAADSQSPQPVSRRSTPLQEVPYGAN</sequence>
<reference evidence="6 7" key="1">
    <citation type="submission" date="2017-07" db="EMBL/GenBank/DDBJ databases">
        <title>Isolation and whole genome analysis of endospore-forming bacteria from heroin.</title>
        <authorList>
            <person name="Kalinowski J."/>
            <person name="Ahrens B."/>
            <person name="Al-Dilaimi A."/>
            <person name="Winkler A."/>
            <person name="Wibberg D."/>
            <person name="Schleenbecker U."/>
            <person name="Ruckert C."/>
            <person name="Wolfel R."/>
            <person name="Grass G."/>
        </authorList>
    </citation>
    <scope>NUCLEOTIDE SEQUENCE [LARGE SCALE GENOMIC DNA]</scope>
    <source>
        <strain evidence="6 7">7537-G1</strain>
    </source>
</reference>
<dbReference type="PANTHER" id="PTHR34384:SF6">
    <property type="entry name" value="STAPHYLOFERRIN B SYNTHASE"/>
    <property type="match status" value="1"/>
</dbReference>
<feature type="region of interest" description="Disordered" evidence="3">
    <location>
        <begin position="736"/>
        <end position="762"/>
    </location>
</feature>
<dbReference type="GO" id="GO:0019290">
    <property type="term" value="P:siderophore biosynthetic process"/>
    <property type="evidence" value="ECO:0007669"/>
    <property type="project" value="InterPro"/>
</dbReference>
<organism evidence="6 7">
    <name type="scientific">Paenibacillus campinasensis</name>
    <dbReference type="NCBI Taxonomy" id="66347"/>
    <lineage>
        <taxon>Bacteria</taxon>
        <taxon>Bacillati</taxon>
        <taxon>Bacillota</taxon>
        <taxon>Bacilli</taxon>
        <taxon>Bacillales</taxon>
        <taxon>Paenibacillaceae</taxon>
        <taxon>Paenibacillus</taxon>
    </lineage>
</organism>
<evidence type="ECO:0000256" key="3">
    <source>
        <dbReference type="SAM" id="MobiDB-lite"/>
    </source>
</evidence>
<evidence type="ECO:0000256" key="1">
    <source>
        <dbReference type="ARBA" id="ARBA00004924"/>
    </source>
</evidence>
<evidence type="ECO:0000259" key="4">
    <source>
        <dbReference type="Pfam" id="PF04183"/>
    </source>
</evidence>
<protein>
    <recommendedName>
        <fullName evidence="8">IucA/IucC family protein</fullName>
    </recommendedName>
</protein>
<evidence type="ECO:0008006" key="8">
    <source>
        <dbReference type="Google" id="ProtNLM"/>
    </source>
</evidence>
<dbReference type="AlphaFoldDB" id="A0A268EV86"/>
<accession>A0A268EV86</accession>
<dbReference type="Proteomes" id="UP000215596">
    <property type="component" value="Unassembled WGS sequence"/>
</dbReference>
<name>A0A268EV86_9BACL</name>
<dbReference type="InterPro" id="IPR022770">
    <property type="entry name" value="IucA/IucC-like_C"/>
</dbReference>
<dbReference type="OrthoDB" id="495728at2"/>
<feature type="compositionally biased region" description="Polar residues" evidence="3">
    <location>
        <begin position="739"/>
        <end position="754"/>
    </location>
</feature>
<evidence type="ECO:0000313" key="7">
    <source>
        <dbReference type="Proteomes" id="UP000215596"/>
    </source>
</evidence>
<dbReference type="Pfam" id="PF06276">
    <property type="entry name" value="FhuF"/>
    <property type="match status" value="1"/>
</dbReference>
<evidence type="ECO:0000313" key="6">
    <source>
        <dbReference type="EMBL" id="PAD77039.1"/>
    </source>
</evidence>
<dbReference type="EMBL" id="NPBY01000032">
    <property type="protein sequence ID" value="PAD77039.1"/>
    <property type="molecule type" value="Genomic_DNA"/>
</dbReference>
<dbReference type="Gene3D" id="1.10.510.40">
    <property type="match status" value="1"/>
</dbReference>
<dbReference type="Pfam" id="PF04183">
    <property type="entry name" value="IucA_IucC"/>
    <property type="match status" value="1"/>
</dbReference>
<feature type="domain" description="Aerobactin siderophore biosynthesis IucA/IucC-like C-terminal" evidence="5">
    <location>
        <begin position="561"/>
        <end position="703"/>
    </location>
</feature>
<gene>
    <name evidence="6" type="ORF">CHH67_11020</name>
</gene>
<evidence type="ECO:0000256" key="2">
    <source>
        <dbReference type="ARBA" id="ARBA00007832"/>
    </source>
</evidence>